<dbReference type="PROSITE" id="PS51375">
    <property type="entry name" value="PPR"/>
    <property type="match status" value="1"/>
</dbReference>
<dbReference type="Pfam" id="PF13041">
    <property type="entry name" value="PPR_2"/>
    <property type="match status" value="1"/>
</dbReference>
<dbReference type="Gene3D" id="1.25.40.10">
    <property type="entry name" value="Tetratricopeptide repeat domain"/>
    <property type="match status" value="3"/>
</dbReference>
<accession>A0A9Q0H437</accession>
<evidence type="ECO:0000256" key="3">
    <source>
        <dbReference type="PROSITE-ProRule" id="PRU00708"/>
    </source>
</evidence>
<dbReference type="AlphaFoldDB" id="A0A9Q0H437"/>
<proteinExistence type="inferred from homology"/>
<dbReference type="InterPro" id="IPR002885">
    <property type="entry name" value="PPR_rpt"/>
</dbReference>
<dbReference type="InterPro" id="IPR011990">
    <property type="entry name" value="TPR-like_helical_dom_sf"/>
</dbReference>
<comment type="caution">
    <text evidence="6">The sequence shown here is derived from an EMBL/GenBank/DDBJ whole genome shotgun (WGS) entry which is preliminary data.</text>
</comment>
<dbReference type="Pfam" id="PF01535">
    <property type="entry name" value="PPR"/>
    <property type="match status" value="2"/>
</dbReference>
<dbReference type="Pfam" id="PF25245">
    <property type="entry name" value="TPR_At1g68980"/>
    <property type="match status" value="1"/>
</dbReference>
<organism evidence="6 7">
    <name type="scientific">Protea cynaroides</name>
    <dbReference type="NCBI Taxonomy" id="273540"/>
    <lineage>
        <taxon>Eukaryota</taxon>
        <taxon>Viridiplantae</taxon>
        <taxon>Streptophyta</taxon>
        <taxon>Embryophyta</taxon>
        <taxon>Tracheophyta</taxon>
        <taxon>Spermatophyta</taxon>
        <taxon>Magnoliopsida</taxon>
        <taxon>Proteales</taxon>
        <taxon>Proteaceae</taxon>
        <taxon>Protea</taxon>
    </lineage>
</organism>
<keyword evidence="2" id="KW-0677">Repeat</keyword>
<keyword evidence="4" id="KW-0175">Coiled coil</keyword>
<feature type="repeat" description="PPR" evidence="3">
    <location>
        <begin position="482"/>
        <end position="516"/>
    </location>
</feature>
<sequence>MQMALSMIRVILVHHRFSKNSSWRACFASVIGHSVIRSTFAGESSLCPKSPGFLVSFISHKSSQIPCFQYFSVATEPHRILWKGSSHAILLDKLETALKDHRMDEAWDAFNDFKGLYGFPKYSLVSRLIIELSYSSDSHWLRKAYDLVLLILNERPDLLHHDFLTRLALSLVRAQMPIPASTILRLIMEKGKFLSMDLWRTIFIHLVKTDVGTCIASNILAEICEHFLHRKVVTNVNSSKCSSLIKPDTMIFNLVLDACVRFRSMLKAHQVIELMPQIGAVADAHSIVIIAQIHEMNGQRDELKKYKHHVDGVSVRLLNHYRLFYNSLLSLHFKFNDIDAAAGLVLDLYRHPRTSQRMDRQKPCLVPIGSGNLKMGLRMQVEPELLHKNFVCGVDSQPELINFMDGRLVLSNKALAKLIISFKKDGKVGELSVLLLNIQTELGLSQEVDLRSKVINACIQLGWLETAHDILDDMELSGNPVSSFTYFSLLRAYCKGKMLKEGKALVRQMRKAGLLTDLPDEEVIPTCLSEESGIYPFDIKLASLIEKSGLAESLARELREEEEATLSLVYKVDSSIYFFCKVKMMEDALKTYRRMQERNIRPTVQTFYNLINGYSSLDMYREITILWGDIRRRLDSGDLKVNRDLQELLLRNFIRGGYFERLMEVINYMIQHDMYIDKWKSKIEFLKFHKDLYRNLKASKAKTEAQKKRLQHVRAFRKWADID</sequence>
<dbReference type="PANTHER" id="PTHR46598">
    <property type="entry name" value="BNAC05G43320D PROTEIN"/>
    <property type="match status" value="1"/>
</dbReference>
<evidence type="ECO:0000313" key="7">
    <source>
        <dbReference type="Proteomes" id="UP001141806"/>
    </source>
</evidence>
<dbReference type="NCBIfam" id="TIGR00756">
    <property type="entry name" value="PPR"/>
    <property type="match status" value="2"/>
</dbReference>
<dbReference type="EMBL" id="JAMYWD010000010">
    <property type="protein sequence ID" value="KAJ4957730.1"/>
    <property type="molecule type" value="Genomic_DNA"/>
</dbReference>
<feature type="coiled-coil region" evidence="4">
    <location>
        <begin position="686"/>
        <end position="713"/>
    </location>
</feature>
<evidence type="ECO:0000256" key="4">
    <source>
        <dbReference type="SAM" id="Coils"/>
    </source>
</evidence>
<dbReference type="OrthoDB" id="783540at2759"/>
<feature type="domain" description="At1g68980-like TPR repeats" evidence="5">
    <location>
        <begin position="89"/>
        <end position="226"/>
    </location>
</feature>
<keyword evidence="7" id="KW-1185">Reference proteome</keyword>
<protein>
    <recommendedName>
        <fullName evidence="5">At1g68980-like TPR repeats domain-containing protein</fullName>
    </recommendedName>
</protein>
<evidence type="ECO:0000313" key="6">
    <source>
        <dbReference type="EMBL" id="KAJ4957730.1"/>
    </source>
</evidence>
<dbReference type="PANTHER" id="PTHR46598:SF3">
    <property type="entry name" value="OS07G0495300 PROTEIN"/>
    <property type="match status" value="1"/>
</dbReference>
<reference evidence="6" key="1">
    <citation type="journal article" date="2023" name="Plant J.">
        <title>The genome of the king protea, Protea cynaroides.</title>
        <authorList>
            <person name="Chang J."/>
            <person name="Duong T.A."/>
            <person name="Schoeman C."/>
            <person name="Ma X."/>
            <person name="Roodt D."/>
            <person name="Barker N."/>
            <person name="Li Z."/>
            <person name="Van de Peer Y."/>
            <person name="Mizrachi E."/>
        </authorList>
    </citation>
    <scope>NUCLEOTIDE SEQUENCE</scope>
    <source>
        <tissue evidence="6">Young leaves</tissue>
    </source>
</reference>
<name>A0A9Q0H437_9MAGN</name>
<evidence type="ECO:0000259" key="5">
    <source>
        <dbReference type="Pfam" id="PF25245"/>
    </source>
</evidence>
<dbReference type="Proteomes" id="UP001141806">
    <property type="component" value="Unassembled WGS sequence"/>
</dbReference>
<evidence type="ECO:0000256" key="1">
    <source>
        <dbReference type="ARBA" id="ARBA00007626"/>
    </source>
</evidence>
<gene>
    <name evidence="6" type="ORF">NE237_024841</name>
</gene>
<comment type="similarity">
    <text evidence="1">Belongs to the PPR family. P subfamily.</text>
</comment>
<dbReference type="InterPro" id="IPR057440">
    <property type="entry name" value="At1g68980-like_TPR"/>
</dbReference>
<evidence type="ECO:0000256" key="2">
    <source>
        <dbReference type="ARBA" id="ARBA00022737"/>
    </source>
</evidence>